<sequence>MTRAPLDLTCTCGQIEGHLRNFSPRMGTHAECFCKDCRAAELYLHQPDPAPGAVGVFQSTPDHLILTKGSEHLAVFSFGEKNLLRWYASCCGTPLFNTPRDPRMSFVAIRTAAIADTAALGPVTAQAFIPAGNDKTRHKGIIRLVGAAVARIALRRITGRWRDNPLFDTDSATPVRPVTVLAQGTRSRLLNERSRP</sequence>
<name>A0A1J0WFM7_9RHOB</name>
<keyword evidence="2" id="KW-1185">Reference proteome</keyword>
<dbReference type="EMBL" id="CP018076">
    <property type="protein sequence ID" value="APE42934.1"/>
    <property type="molecule type" value="Genomic_DNA"/>
</dbReference>
<organism evidence="1 2">
    <name type="scientific">Sulfitobacter alexandrii</name>
    <dbReference type="NCBI Taxonomy" id="1917485"/>
    <lineage>
        <taxon>Bacteria</taxon>
        <taxon>Pseudomonadati</taxon>
        <taxon>Pseudomonadota</taxon>
        <taxon>Alphaproteobacteria</taxon>
        <taxon>Rhodobacterales</taxon>
        <taxon>Roseobacteraceae</taxon>
        <taxon>Sulfitobacter</taxon>
    </lineage>
</organism>
<evidence type="ECO:0000313" key="2">
    <source>
        <dbReference type="Proteomes" id="UP000181897"/>
    </source>
</evidence>
<dbReference type="InterPro" id="IPR046149">
    <property type="entry name" value="DUF6151"/>
</dbReference>
<reference evidence="1 2" key="1">
    <citation type="submission" date="2016-11" db="EMBL/GenBank/DDBJ databases">
        <title>Complete genome sequence of Sulfitobacter sp. AM1-D1, a toxic bacteria associated with marine dinoflagellate Alexandrium minutum in East China Sea.</title>
        <authorList>
            <person name="Yang Q."/>
            <person name="Zhang X."/>
            <person name="Tian X."/>
        </authorList>
    </citation>
    <scope>NUCLEOTIDE SEQUENCE [LARGE SCALE GENOMIC DNA]</scope>
    <source>
        <strain evidence="1 2">AM1-D1</strain>
    </source>
</reference>
<dbReference type="RefSeq" id="WP_071971043.1">
    <property type="nucleotide sequence ID" value="NZ_CP018076.1"/>
</dbReference>
<dbReference type="InterPro" id="IPR011057">
    <property type="entry name" value="Mss4-like_sf"/>
</dbReference>
<dbReference type="OrthoDB" id="5500342at2"/>
<dbReference type="Proteomes" id="UP000181897">
    <property type="component" value="Chromosome"/>
</dbReference>
<proteinExistence type="predicted"/>
<dbReference type="Gene3D" id="3.90.1590.10">
    <property type="entry name" value="glutathione-dependent formaldehyde- activating enzyme (gfa)"/>
    <property type="match status" value="1"/>
</dbReference>
<protein>
    <recommendedName>
        <fullName evidence="3">CENP-V/GFA domain-containing protein</fullName>
    </recommendedName>
</protein>
<evidence type="ECO:0008006" key="3">
    <source>
        <dbReference type="Google" id="ProtNLM"/>
    </source>
</evidence>
<dbReference type="Pfam" id="PF19648">
    <property type="entry name" value="DUF6151"/>
    <property type="match status" value="1"/>
</dbReference>
<dbReference type="STRING" id="1917485.BOO69_05475"/>
<accession>A0A1J0WFM7</accession>
<gene>
    <name evidence="1" type="ORF">BOO69_05475</name>
</gene>
<dbReference type="KEGG" id="suam:BOO69_05475"/>
<dbReference type="AlphaFoldDB" id="A0A1J0WFM7"/>
<dbReference type="SUPFAM" id="SSF51316">
    <property type="entry name" value="Mss4-like"/>
    <property type="match status" value="1"/>
</dbReference>
<evidence type="ECO:0000313" key="1">
    <source>
        <dbReference type="EMBL" id="APE42934.1"/>
    </source>
</evidence>